<keyword evidence="1" id="KW-1133">Transmembrane helix</keyword>
<accession>A0ABQ9Z6F2</accession>
<organism evidence="2 3">
    <name type="scientific">Daphnia magna</name>
    <dbReference type="NCBI Taxonomy" id="35525"/>
    <lineage>
        <taxon>Eukaryota</taxon>
        <taxon>Metazoa</taxon>
        <taxon>Ecdysozoa</taxon>
        <taxon>Arthropoda</taxon>
        <taxon>Crustacea</taxon>
        <taxon>Branchiopoda</taxon>
        <taxon>Diplostraca</taxon>
        <taxon>Cladocera</taxon>
        <taxon>Anomopoda</taxon>
        <taxon>Daphniidae</taxon>
        <taxon>Daphnia</taxon>
    </lineage>
</organism>
<reference evidence="2 3" key="1">
    <citation type="journal article" date="2023" name="Nucleic Acids Res.">
        <title>The hologenome of Daphnia magna reveals possible DNA methylation and microbiome-mediated evolution of the host genome.</title>
        <authorList>
            <person name="Chaturvedi A."/>
            <person name="Li X."/>
            <person name="Dhandapani V."/>
            <person name="Marshall H."/>
            <person name="Kissane S."/>
            <person name="Cuenca-Cambronero M."/>
            <person name="Asole G."/>
            <person name="Calvet F."/>
            <person name="Ruiz-Romero M."/>
            <person name="Marangio P."/>
            <person name="Guigo R."/>
            <person name="Rago D."/>
            <person name="Mirbahai L."/>
            <person name="Eastwood N."/>
            <person name="Colbourne J.K."/>
            <person name="Zhou J."/>
            <person name="Mallon E."/>
            <person name="Orsini L."/>
        </authorList>
    </citation>
    <scope>NUCLEOTIDE SEQUENCE [LARGE SCALE GENOMIC DNA]</scope>
    <source>
        <strain evidence="2">LRV0_1</strain>
    </source>
</reference>
<evidence type="ECO:0000313" key="3">
    <source>
        <dbReference type="Proteomes" id="UP001234178"/>
    </source>
</evidence>
<keyword evidence="1" id="KW-0472">Membrane</keyword>
<feature type="transmembrane region" description="Helical" evidence="1">
    <location>
        <begin position="86"/>
        <end position="107"/>
    </location>
</feature>
<dbReference type="EMBL" id="JAOYFB010000002">
    <property type="protein sequence ID" value="KAK4008456.1"/>
    <property type="molecule type" value="Genomic_DNA"/>
</dbReference>
<dbReference type="Proteomes" id="UP001234178">
    <property type="component" value="Unassembled WGS sequence"/>
</dbReference>
<gene>
    <name evidence="2" type="ORF">OUZ56_013596</name>
</gene>
<sequence>MEIKAQEMLTIEYGDVYYLTCAEYSSLWFDHHLMPLISLSELFRPNWITSNYTIFLFTPVQNPPSELRPCCLLPSPSPHRCHPLRFCLWVIAVFAYAFSFASSLSSYRSPSSIQQLKNDMA</sequence>
<name>A0ABQ9Z6F2_9CRUS</name>
<keyword evidence="3" id="KW-1185">Reference proteome</keyword>
<protein>
    <submittedName>
        <fullName evidence="2">Uncharacterized protein</fullName>
    </submittedName>
</protein>
<proteinExistence type="predicted"/>
<comment type="caution">
    <text evidence="2">The sequence shown here is derived from an EMBL/GenBank/DDBJ whole genome shotgun (WGS) entry which is preliminary data.</text>
</comment>
<evidence type="ECO:0000256" key="1">
    <source>
        <dbReference type="SAM" id="Phobius"/>
    </source>
</evidence>
<evidence type="ECO:0000313" key="2">
    <source>
        <dbReference type="EMBL" id="KAK4008456.1"/>
    </source>
</evidence>
<keyword evidence="1" id="KW-0812">Transmembrane</keyword>